<feature type="domain" description="Methyltransferase" evidence="5">
    <location>
        <begin position="57"/>
        <end position="150"/>
    </location>
</feature>
<dbReference type="PANTHER" id="PTHR43464">
    <property type="entry name" value="METHYLTRANSFERASE"/>
    <property type="match status" value="1"/>
</dbReference>
<keyword evidence="3" id="KW-0949">S-adenosyl-L-methionine</keyword>
<dbReference type="Gene3D" id="3.40.50.150">
    <property type="entry name" value="Vaccinia Virus protein VP39"/>
    <property type="match status" value="1"/>
</dbReference>
<dbReference type="EMBL" id="CP029190">
    <property type="protein sequence ID" value="QES50237.1"/>
    <property type="molecule type" value="Genomic_DNA"/>
</dbReference>
<dbReference type="OrthoDB" id="9786503at2"/>
<feature type="region of interest" description="Disordered" evidence="4">
    <location>
        <begin position="200"/>
        <end position="223"/>
    </location>
</feature>
<protein>
    <submittedName>
        <fullName evidence="6">SAM-dependent methyltransferase</fullName>
    </submittedName>
</protein>
<dbReference type="GO" id="GO:0032259">
    <property type="term" value="P:methylation"/>
    <property type="evidence" value="ECO:0007669"/>
    <property type="project" value="UniProtKB-KW"/>
</dbReference>
<feature type="region of interest" description="Disordered" evidence="4">
    <location>
        <begin position="1"/>
        <end position="21"/>
    </location>
</feature>
<gene>
    <name evidence="6" type="ORF">DEJ50_22830</name>
</gene>
<dbReference type="InterPro" id="IPR041698">
    <property type="entry name" value="Methyltransf_25"/>
</dbReference>
<sequence length="223" mass="24105">MTEHQHQQSHSHSHPHSPAAEEEFWDARYGQSDRIWSGRPNAVLVREAADLAPGRALDLGCGEGADVVWLARQGWQVTGTDISGVALGRAAEHVAEAGVADRVDLRQHDLGVSFPAGEFDLVSACFLHTPGEMPRELILRRAAAAVAPGGTLLVAGHAGPPSWDPDTHRGFPFPTPEEVLEQLELPDGKWEVLVCAEHEQTMTAPDGSPGTRPDNALKVRRLH</sequence>
<dbReference type="Proteomes" id="UP000325211">
    <property type="component" value="Chromosome"/>
</dbReference>
<dbReference type="GO" id="GO:0008168">
    <property type="term" value="F:methyltransferase activity"/>
    <property type="evidence" value="ECO:0007669"/>
    <property type="project" value="UniProtKB-KW"/>
</dbReference>
<evidence type="ECO:0000256" key="1">
    <source>
        <dbReference type="ARBA" id="ARBA00022603"/>
    </source>
</evidence>
<dbReference type="RefSeq" id="WP_150209870.1">
    <property type="nucleotide sequence ID" value="NZ_CP029190.1"/>
</dbReference>
<dbReference type="SUPFAM" id="SSF53335">
    <property type="entry name" value="S-adenosyl-L-methionine-dependent methyltransferases"/>
    <property type="match status" value="1"/>
</dbReference>
<dbReference type="CDD" id="cd02440">
    <property type="entry name" value="AdoMet_MTases"/>
    <property type="match status" value="1"/>
</dbReference>
<keyword evidence="2 6" id="KW-0808">Transferase</keyword>
<name>A0A5P2D7R1_STRVZ</name>
<evidence type="ECO:0000256" key="3">
    <source>
        <dbReference type="ARBA" id="ARBA00022691"/>
    </source>
</evidence>
<evidence type="ECO:0000313" key="7">
    <source>
        <dbReference type="Proteomes" id="UP000325211"/>
    </source>
</evidence>
<dbReference type="Pfam" id="PF13649">
    <property type="entry name" value="Methyltransf_25"/>
    <property type="match status" value="1"/>
</dbReference>
<dbReference type="AlphaFoldDB" id="A0A5P2D7R1"/>
<keyword evidence="1 6" id="KW-0489">Methyltransferase</keyword>
<dbReference type="PANTHER" id="PTHR43464:SF19">
    <property type="entry name" value="UBIQUINONE BIOSYNTHESIS O-METHYLTRANSFERASE, MITOCHONDRIAL"/>
    <property type="match status" value="1"/>
</dbReference>
<organism evidence="6 7">
    <name type="scientific">Streptomyces venezuelae</name>
    <dbReference type="NCBI Taxonomy" id="54571"/>
    <lineage>
        <taxon>Bacteria</taxon>
        <taxon>Bacillati</taxon>
        <taxon>Actinomycetota</taxon>
        <taxon>Actinomycetes</taxon>
        <taxon>Kitasatosporales</taxon>
        <taxon>Streptomycetaceae</taxon>
        <taxon>Streptomyces</taxon>
    </lineage>
</organism>
<reference evidence="6 7" key="1">
    <citation type="submission" date="2018-05" db="EMBL/GenBank/DDBJ databases">
        <title>Streptomyces venezuelae.</title>
        <authorList>
            <person name="Kim W."/>
            <person name="Lee N."/>
            <person name="Cho B.-K."/>
        </authorList>
    </citation>
    <scope>NUCLEOTIDE SEQUENCE [LARGE SCALE GENOMIC DNA]</scope>
    <source>
        <strain evidence="6 7">ATCC 21782</strain>
    </source>
</reference>
<accession>A0A5P2D7R1</accession>
<proteinExistence type="predicted"/>
<evidence type="ECO:0000259" key="5">
    <source>
        <dbReference type="Pfam" id="PF13649"/>
    </source>
</evidence>
<dbReference type="InterPro" id="IPR029063">
    <property type="entry name" value="SAM-dependent_MTases_sf"/>
</dbReference>
<evidence type="ECO:0000313" key="6">
    <source>
        <dbReference type="EMBL" id="QES50237.1"/>
    </source>
</evidence>
<evidence type="ECO:0000256" key="4">
    <source>
        <dbReference type="SAM" id="MobiDB-lite"/>
    </source>
</evidence>
<evidence type="ECO:0000256" key="2">
    <source>
        <dbReference type="ARBA" id="ARBA00022679"/>
    </source>
</evidence>